<feature type="region of interest" description="Disordered" evidence="1">
    <location>
        <begin position="1"/>
        <end position="31"/>
    </location>
</feature>
<gene>
    <name evidence="2" type="ORF">TL16_g04477</name>
</gene>
<evidence type="ECO:0000313" key="2">
    <source>
        <dbReference type="EMBL" id="GMH66641.1"/>
    </source>
</evidence>
<reference evidence="3" key="1">
    <citation type="journal article" date="2023" name="Commun. Biol.">
        <title>Genome analysis of Parmales, the sister group of diatoms, reveals the evolutionary specialization of diatoms from phago-mixotrophs to photoautotrophs.</title>
        <authorList>
            <person name="Ban H."/>
            <person name="Sato S."/>
            <person name="Yoshikawa S."/>
            <person name="Yamada K."/>
            <person name="Nakamura Y."/>
            <person name="Ichinomiya M."/>
            <person name="Sato N."/>
            <person name="Blanc-Mathieu R."/>
            <person name="Endo H."/>
            <person name="Kuwata A."/>
            <person name="Ogata H."/>
        </authorList>
    </citation>
    <scope>NUCLEOTIDE SEQUENCE [LARGE SCALE GENOMIC DNA]</scope>
</reference>
<accession>A0A9W7AAE9</accession>
<comment type="caution">
    <text evidence="2">The sequence shown here is derived from an EMBL/GenBank/DDBJ whole genome shotgun (WGS) entry which is preliminary data.</text>
</comment>
<feature type="compositionally biased region" description="Acidic residues" evidence="1">
    <location>
        <begin position="21"/>
        <end position="31"/>
    </location>
</feature>
<organism evidence="2 3">
    <name type="scientific">Triparma laevis f. inornata</name>
    <dbReference type="NCBI Taxonomy" id="1714386"/>
    <lineage>
        <taxon>Eukaryota</taxon>
        <taxon>Sar</taxon>
        <taxon>Stramenopiles</taxon>
        <taxon>Ochrophyta</taxon>
        <taxon>Bolidophyceae</taxon>
        <taxon>Parmales</taxon>
        <taxon>Triparmaceae</taxon>
        <taxon>Triparma</taxon>
    </lineage>
</organism>
<dbReference type="Proteomes" id="UP001162640">
    <property type="component" value="Unassembled WGS sequence"/>
</dbReference>
<name>A0A9W7AAE9_9STRA</name>
<evidence type="ECO:0000256" key="1">
    <source>
        <dbReference type="SAM" id="MobiDB-lite"/>
    </source>
</evidence>
<sequence>MQPPSLRRTNIRGNSGQRGAEEEDDKKEEEIMDVSPADDLTTMISVSATPAATDQFLHTPDFRRHYVEFVPVDALMAPRLATIGWMAPMDALINKGVESGKIIVHDVKDISLKKPRL</sequence>
<protein>
    <submittedName>
        <fullName evidence="2">Uncharacterized protein</fullName>
    </submittedName>
</protein>
<dbReference type="EMBL" id="BLQM01000124">
    <property type="protein sequence ID" value="GMH66641.1"/>
    <property type="molecule type" value="Genomic_DNA"/>
</dbReference>
<evidence type="ECO:0000313" key="3">
    <source>
        <dbReference type="Proteomes" id="UP001162640"/>
    </source>
</evidence>
<dbReference type="AlphaFoldDB" id="A0A9W7AAE9"/>
<proteinExistence type="predicted"/>
<feature type="compositionally biased region" description="Polar residues" evidence="1">
    <location>
        <begin position="7"/>
        <end position="17"/>
    </location>
</feature>